<evidence type="ECO:0000313" key="1">
    <source>
        <dbReference type="EMBL" id="KKL12850.1"/>
    </source>
</evidence>
<dbReference type="SUPFAM" id="SSF51126">
    <property type="entry name" value="Pectin lyase-like"/>
    <property type="match status" value="1"/>
</dbReference>
<dbReference type="AlphaFoldDB" id="A0A0F9ATT9"/>
<evidence type="ECO:0008006" key="2">
    <source>
        <dbReference type="Google" id="ProtNLM"/>
    </source>
</evidence>
<dbReference type="EMBL" id="LAZR01041100">
    <property type="protein sequence ID" value="KKL12850.1"/>
    <property type="molecule type" value="Genomic_DNA"/>
</dbReference>
<reference evidence="1" key="1">
    <citation type="journal article" date="2015" name="Nature">
        <title>Complex archaea that bridge the gap between prokaryotes and eukaryotes.</title>
        <authorList>
            <person name="Spang A."/>
            <person name="Saw J.H."/>
            <person name="Jorgensen S.L."/>
            <person name="Zaremba-Niedzwiedzka K."/>
            <person name="Martijn J."/>
            <person name="Lind A.E."/>
            <person name="van Eijk R."/>
            <person name="Schleper C."/>
            <person name="Guy L."/>
            <person name="Ettema T.J."/>
        </authorList>
    </citation>
    <scope>NUCLEOTIDE SEQUENCE</scope>
</reference>
<comment type="caution">
    <text evidence="1">The sequence shown here is derived from an EMBL/GenBank/DDBJ whole genome shotgun (WGS) entry which is preliminary data.</text>
</comment>
<gene>
    <name evidence="1" type="ORF">LCGC14_2531630</name>
</gene>
<organism evidence="1">
    <name type="scientific">marine sediment metagenome</name>
    <dbReference type="NCBI Taxonomy" id="412755"/>
    <lineage>
        <taxon>unclassified sequences</taxon>
        <taxon>metagenomes</taxon>
        <taxon>ecological metagenomes</taxon>
    </lineage>
</organism>
<proteinExistence type="predicted"/>
<dbReference type="InterPro" id="IPR012334">
    <property type="entry name" value="Pectin_lyas_fold"/>
</dbReference>
<name>A0A0F9ATT9_9ZZZZ</name>
<sequence length="323" mass="34143">MGYTDFPNGITSFGVRVFGGGGMGVTAFRRVYFVDKHQNNPSDGNTGLSIDRPLATVQRALDLVGDEDTIIVMMGDYDEQLTTGLNIGSISAVAPGTAAAGRGRNVNLIGASPGTYPYNSPQLYNVSGSTVTLEMRSPGWRVSGFRIVGDTGSPLCMRVNMAQAASTADTLWSPGTQIDHCVFYGAVGNCSGLDHRDSPPDIRVLNNIFELFQNGLSCITQSNSSFARGYRNTCSYNQFIDSDKYINLAPGGFASSHFIGNSFDSGHVNTVTTFLDNTGGSNCTIALNYFPDTYNIASGYVAGTADNWNGNFGSGGVTAAVPA</sequence>
<accession>A0A0F9ATT9</accession>
<dbReference type="Gene3D" id="2.160.20.10">
    <property type="entry name" value="Single-stranded right-handed beta-helix, Pectin lyase-like"/>
    <property type="match status" value="1"/>
</dbReference>
<dbReference type="InterPro" id="IPR011050">
    <property type="entry name" value="Pectin_lyase_fold/virulence"/>
</dbReference>
<protein>
    <recommendedName>
        <fullName evidence="2">DUF1565 domain-containing protein</fullName>
    </recommendedName>
</protein>